<protein>
    <recommendedName>
        <fullName evidence="7">Ig-like domain-containing protein</fullName>
    </recommendedName>
</protein>
<keyword evidence="3" id="KW-1015">Disulfide bond</keyword>
<keyword evidence="6" id="KW-0732">Signal</keyword>
<feature type="signal peptide" evidence="6">
    <location>
        <begin position="1"/>
        <end position="17"/>
    </location>
</feature>
<evidence type="ECO:0000256" key="4">
    <source>
        <dbReference type="ARBA" id="ARBA00023180"/>
    </source>
</evidence>
<comment type="subcellular location">
    <subcellularLocation>
        <location evidence="1">Membrane</location>
        <topology evidence="1">Single-pass type I membrane protein</topology>
    </subcellularLocation>
</comment>
<keyword evidence="5" id="KW-0393">Immunoglobulin domain</keyword>
<dbReference type="InterPro" id="IPR007110">
    <property type="entry name" value="Ig-like_dom"/>
</dbReference>
<feature type="chain" id="PRO_5035864923" description="Ig-like domain-containing protein" evidence="6">
    <location>
        <begin position="18"/>
        <end position="489"/>
    </location>
</feature>
<sequence>MRTVWLLVSLCVAAVQCSNEPTEDEGQNPLTISADHMDYDSNTILIRQGKKLMISCVFAREDIADKSDLQWRKKDGNRIIDGESSPSVFTVEVLEHHTHHKKTSLHFTNIHQRDEGSYECHARTLGGQDLHKTVQIKVLEEIQWKDPTFNAGALVGEPLTIDCGIRNAGKDREKDPQIEITDGNGEPLDDQVFTIAGNEATVQELTKELNGVVVSCVHIEMANTENIEDFPVVDRRDVQIDVWHKPEFESESSVQYAIIDDKIRDATIHCNVTSSNPPARHFAFFLDGNQELNDPAKYSVVKEVGQHQGAHLTIFNVNVDDLHTYRCEASNGKTKSSLDIHLREANPPSEPKVTLLEAKKTSIVWKIEADDDVDSPIPVSKIEIRFIRDAVVEDRLGAEHEDSNIDDAFWRAHGGRSLRDKKTDGIYEVHGLRHASGYVWRFRQISEAGYGDAMVLRASTLDELAAERKSSARSALCSFVILILTLVFW</sequence>
<evidence type="ECO:0000256" key="5">
    <source>
        <dbReference type="ARBA" id="ARBA00023319"/>
    </source>
</evidence>
<comment type="caution">
    <text evidence="8">The sequence shown here is derived from an EMBL/GenBank/DDBJ whole genome shotgun (WGS) entry which is preliminary data.</text>
</comment>
<dbReference type="PANTHER" id="PTHR11640">
    <property type="entry name" value="NEPHRIN"/>
    <property type="match status" value="1"/>
</dbReference>
<evidence type="ECO:0000256" key="1">
    <source>
        <dbReference type="ARBA" id="ARBA00004479"/>
    </source>
</evidence>
<dbReference type="AlphaFoldDB" id="A0A8S1GZC9"/>
<evidence type="ECO:0000313" key="9">
    <source>
        <dbReference type="Proteomes" id="UP000835052"/>
    </source>
</evidence>
<dbReference type="InterPro" id="IPR013151">
    <property type="entry name" value="Immunoglobulin_dom"/>
</dbReference>
<feature type="domain" description="Ig-like" evidence="7">
    <location>
        <begin position="29"/>
        <end position="135"/>
    </location>
</feature>
<dbReference type="InterPro" id="IPR051275">
    <property type="entry name" value="Cell_adhesion_signaling"/>
</dbReference>
<evidence type="ECO:0000259" key="7">
    <source>
        <dbReference type="PROSITE" id="PS50835"/>
    </source>
</evidence>
<proteinExistence type="predicted"/>
<name>A0A8S1GZC9_9PELO</name>
<dbReference type="GO" id="GO:0005911">
    <property type="term" value="C:cell-cell junction"/>
    <property type="evidence" value="ECO:0007669"/>
    <property type="project" value="TreeGrafter"/>
</dbReference>
<dbReference type="InterPro" id="IPR036179">
    <property type="entry name" value="Ig-like_dom_sf"/>
</dbReference>
<dbReference type="SUPFAM" id="SSF48726">
    <property type="entry name" value="Immunoglobulin"/>
    <property type="match status" value="2"/>
</dbReference>
<dbReference type="Gene3D" id="2.60.40.10">
    <property type="entry name" value="Immunoglobulins"/>
    <property type="match status" value="2"/>
</dbReference>
<keyword evidence="4" id="KW-0325">Glycoprotein</keyword>
<dbReference type="GO" id="GO:0005886">
    <property type="term" value="C:plasma membrane"/>
    <property type="evidence" value="ECO:0007669"/>
    <property type="project" value="TreeGrafter"/>
</dbReference>
<evidence type="ECO:0000256" key="2">
    <source>
        <dbReference type="ARBA" id="ARBA00023136"/>
    </source>
</evidence>
<dbReference type="InterPro" id="IPR003599">
    <property type="entry name" value="Ig_sub"/>
</dbReference>
<evidence type="ECO:0000313" key="8">
    <source>
        <dbReference type="EMBL" id="CAD6188879.1"/>
    </source>
</evidence>
<dbReference type="PROSITE" id="PS50835">
    <property type="entry name" value="IG_LIKE"/>
    <property type="match status" value="2"/>
</dbReference>
<reference evidence="8" key="1">
    <citation type="submission" date="2020-10" db="EMBL/GenBank/DDBJ databases">
        <authorList>
            <person name="Kikuchi T."/>
        </authorList>
    </citation>
    <scope>NUCLEOTIDE SEQUENCE</scope>
    <source>
        <strain evidence="8">NKZ352</strain>
    </source>
</reference>
<dbReference type="GO" id="GO:0050839">
    <property type="term" value="F:cell adhesion molecule binding"/>
    <property type="evidence" value="ECO:0007669"/>
    <property type="project" value="TreeGrafter"/>
</dbReference>
<gene>
    <name evidence="8" type="ORF">CAUJ_LOCUS4798</name>
</gene>
<dbReference type="GO" id="GO:0098609">
    <property type="term" value="P:cell-cell adhesion"/>
    <property type="evidence" value="ECO:0007669"/>
    <property type="project" value="TreeGrafter"/>
</dbReference>
<dbReference type="EMBL" id="CAJGYM010000009">
    <property type="protein sequence ID" value="CAD6188879.1"/>
    <property type="molecule type" value="Genomic_DNA"/>
</dbReference>
<evidence type="ECO:0000256" key="6">
    <source>
        <dbReference type="SAM" id="SignalP"/>
    </source>
</evidence>
<dbReference type="Pfam" id="PF13927">
    <property type="entry name" value="Ig_3"/>
    <property type="match status" value="1"/>
</dbReference>
<dbReference type="PANTHER" id="PTHR11640:SF164">
    <property type="entry name" value="MAM DOMAIN-CONTAINING GLYCOSYLPHOSPHATIDYLINOSITOL ANCHOR PROTEIN 1"/>
    <property type="match status" value="1"/>
</dbReference>
<dbReference type="InterPro" id="IPR013783">
    <property type="entry name" value="Ig-like_fold"/>
</dbReference>
<dbReference type="Pfam" id="PF00047">
    <property type="entry name" value="ig"/>
    <property type="match status" value="1"/>
</dbReference>
<evidence type="ECO:0000256" key="3">
    <source>
        <dbReference type="ARBA" id="ARBA00023157"/>
    </source>
</evidence>
<organism evidence="8 9">
    <name type="scientific">Caenorhabditis auriculariae</name>
    <dbReference type="NCBI Taxonomy" id="2777116"/>
    <lineage>
        <taxon>Eukaryota</taxon>
        <taxon>Metazoa</taxon>
        <taxon>Ecdysozoa</taxon>
        <taxon>Nematoda</taxon>
        <taxon>Chromadorea</taxon>
        <taxon>Rhabditida</taxon>
        <taxon>Rhabditina</taxon>
        <taxon>Rhabditomorpha</taxon>
        <taxon>Rhabditoidea</taxon>
        <taxon>Rhabditidae</taxon>
        <taxon>Peloderinae</taxon>
        <taxon>Caenorhabditis</taxon>
    </lineage>
</organism>
<keyword evidence="2" id="KW-0472">Membrane</keyword>
<dbReference type="SMART" id="SM00409">
    <property type="entry name" value="IG"/>
    <property type="match status" value="2"/>
</dbReference>
<feature type="domain" description="Ig-like" evidence="7">
    <location>
        <begin position="246"/>
        <end position="339"/>
    </location>
</feature>
<dbReference type="Proteomes" id="UP000835052">
    <property type="component" value="Unassembled WGS sequence"/>
</dbReference>
<keyword evidence="9" id="KW-1185">Reference proteome</keyword>
<accession>A0A8S1GZC9</accession>
<dbReference type="CDD" id="cd00096">
    <property type="entry name" value="Ig"/>
    <property type="match status" value="1"/>
</dbReference>
<dbReference type="OrthoDB" id="9355041at2759"/>